<comment type="subunit">
    <text evidence="4 15">Heterotetramer consisting of two non-identical subunits: a beta subunit (TrpG) and a large alpha subunit (TrpE).</text>
</comment>
<feature type="region of interest" description="Disordered" evidence="16">
    <location>
        <begin position="203"/>
        <end position="223"/>
    </location>
</feature>
<evidence type="ECO:0000256" key="4">
    <source>
        <dbReference type="ARBA" id="ARBA00011575"/>
    </source>
</evidence>
<feature type="compositionally biased region" description="Polar residues" evidence="16">
    <location>
        <begin position="209"/>
        <end position="218"/>
    </location>
</feature>
<dbReference type="InterPro" id="IPR005256">
    <property type="entry name" value="Anth_synth_I_PabB"/>
</dbReference>
<evidence type="ECO:0000256" key="7">
    <source>
        <dbReference type="ARBA" id="ARBA00022605"/>
    </source>
</evidence>
<dbReference type="EMBL" id="FUKQ01000032">
    <property type="protein sequence ID" value="SJN32652.1"/>
    <property type="molecule type" value="Genomic_DNA"/>
</dbReference>
<dbReference type="GO" id="GO:0000162">
    <property type="term" value="P:L-tryptophan biosynthetic process"/>
    <property type="evidence" value="ECO:0007669"/>
    <property type="project" value="UniProtKB-UniPathway"/>
</dbReference>
<gene>
    <name evidence="15" type="primary">trpE</name>
    <name evidence="19" type="ORF">FM114_08195</name>
</gene>
<keyword evidence="9 15" id="KW-0822">Tryptophan biosynthesis</keyword>
<comment type="similarity">
    <text evidence="3 15">Belongs to the anthranilate synthase component I family.</text>
</comment>
<dbReference type="GO" id="GO:0004049">
    <property type="term" value="F:anthranilate synthase activity"/>
    <property type="evidence" value="ECO:0007669"/>
    <property type="project" value="UniProtKB-EC"/>
</dbReference>
<evidence type="ECO:0000256" key="14">
    <source>
        <dbReference type="ARBA" id="ARBA00047683"/>
    </source>
</evidence>
<reference evidence="19 20" key="1">
    <citation type="submission" date="2017-02" db="EMBL/GenBank/DDBJ databases">
        <authorList>
            <person name="Peterson S.W."/>
        </authorList>
    </citation>
    <scope>NUCLEOTIDE SEQUENCE [LARGE SCALE GENOMIC DNA]</scope>
    <source>
        <strain evidence="19 20">LSP_Lj1</strain>
    </source>
</reference>
<dbReference type="UniPathway" id="UPA00035">
    <property type="reaction ID" value="UER00040"/>
</dbReference>
<dbReference type="OrthoDB" id="3518032at2"/>
<dbReference type="SUPFAM" id="SSF56322">
    <property type="entry name" value="ADC synthase"/>
    <property type="match status" value="1"/>
</dbReference>
<evidence type="ECO:0000259" key="18">
    <source>
        <dbReference type="Pfam" id="PF04715"/>
    </source>
</evidence>
<comment type="catalytic activity">
    <reaction evidence="14 15">
        <text>chorismate + L-glutamine = anthranilate + pyruvate + L-glutamate + H(+)</text>
        <dbReference type="Rhea" id="RHEA:21732"/>
        <dbReference type="ChEBI" id="CHEBI:15361"/>
        <dbReference type="ChEBI" id="CHEBI:15378"/>
        <dbReference type="ChEBI" id="CHEBI:16567"/>
        <dbReference type="ChEBI" id="CHEBI:29748"/>
        <dbReference type="ChEBI" id="CHEBI:29985"/>
        <dbReference type="ChEBI" id="CHEBI:58359"/>
        <dbReference type="EC" id="4.1.3.27"/>
    </reaction>
</comment>
<evidence type="ECO:0000256" key="2">
    <source>
        <dbReference type="ARBA" id="ARBA00004873"/>
    </source>
</evidence>
<keyword evidence="12 15" id="KW-0456">Lyase</keyword>
<feature type="domain" description="Anthranilate synthase component I N-terminal" evidence="18">
    <location>
        <begin position="29"/>
        <end position="169"/>
    </location>
</feature>
<comment type="function">
    <text evidence="13 15">Part of a heterotetrameric complex that catalyzes the two-step biosynthesis of anthranilate, an intermediate in the biosynthesis of L-tryptophan. In the first step, the glutamine-binding beta subunit (TrpG) of anthranilate synthase (AS) provides the glutamine amidotransferase activity which generates ammonia as a substrate that, along with chorismate, is used in the second step, catalyzed by the large alpha subunit of AS (TrpE) to produce anthranilate. In the absence of TrpG, TrpE can synthesize anthranilate directly from chorismate and high concentrations of ammonia.</text>
</comment>
<comment type="pathway">
    <text evidence="2 15">Amino-acid biosynthesis; L-tryptophan biosynthesis; L-tryptophan from chorismate: step 1/5.</text>
</comment>
<evidence type="ECO:0000256" key="13">
    <source>
        <dbReference type="ARBA" id="ARBA00025634"/>
    </source>
</evidence>
<proteinExistence type="inferred from homology"/>
<dbReference type="RefSeq" id="WP_094764666.1">
    <property type="nucleotide sequence ID" value="NZ_FUKQ01000032.1"/>
</dbReference>
<evidence type="ECO:0000313" key="20">
    <source>
        <dbReference type="Proteomes" id="UP000188342"/>
    </source>
</evidence>
<organism evidence="19 20">
    <name type="scientific">Luteococcus japonicus LSP_Lj1</name>
    <dbReference type="NCBI Taxonomy" id="1255658"/>
    <lineage>
        <taxon>Bacteria</taxon>
        <taxon>Bacillati</taxon>
        <taxon>Actinomycetota</taxon>
        <taxon>Actinomycetes</taxon>
        <taxon>Propionibacteriales</taxon>
        <taxon>Propionibacteriaceae</taxon>
        <taxon>Luteococcus</taxon>
    </lineage>
</organism>
<name>A0A1R4JKZ7_9ACTN</name>
<evidence type="ECO:0000256" key="1">
    <source>
        <dbReference type="ARBA" id="ARBA00001946"/>
    </source>
</evidence>
<dbReference type="PRINTS" id="PR00095">
    <property type="entry name" value="ANTSNTHASEI"/>
</dbReference>
<dbReference type="NCBIfam" id="NF010086">
    <property type="entry name" value="PRK13571.1"/>
    <property type="match status" value="1"/>
</dbReference>
<dbReference type="GO" id="GO:0046872">
    <property type="term" value="F:metal ion binding"/>
    <property type="evidence" value="ECO:0007669"/>
    <property type="project" value="UniProtKB-KW"/>
</dbReference>
<evidence type="ECO:0000313" key="19">
    <source>
        <dbReference type="EMBL" id="SJN32652.1"/>
    </source>
</evidence>
<keyword evidence="10 15" id="KW-0460">Magnesium</keyword>
<dbReference type="EC" id="4.1.3.27" evidence="5 15"/>
<evidence type="ECO:0000256" key="11">
    <source>
        <dbReference type="ARBA" id="ARBA00023141"/>
    </source>
</evidence>
<evidence type="ECO:0000256" key="5">
    <source>
        <dbReference type="ARBA" id="ARBA00012266"/>
    </source>
</evidence>
<accession>A0A1R4JKZ7</accession>
<sequence length="500" mass="54149">MITPDLEGFRAQAEAGRRVISVHTRLLADDLTPIGLYQQLCEGRELTYLFESADAGVWSRWSFVGVNAAATLTETDGKADWLGRELAGLSTDADPLTALRQTLDVLHTDRDPELPPFSSGMVGYLGYDVVRRLESLPDTCVDDLEVPELVMMLASDVAVLDHHKGEVWLIANAVNFDDSPDGLESAHADAVARVTAMAEQLARPRPSLVSRQAPSTTPVPVRQRSDEEFCAMVEAAKEHVRAGDIFQVVPSQRFDLTTSADDLSIYRELRNTNPSPYLYLMRLPGFSIIGSSPEALVTVSDGTATTHPIAGTRPRGATPAEDRQHELDLLADDKERAEHLMLVDLGRNDLGRVCEPGSIEVTEFMQVRRYSHVMHLEASVVGRVAQGRTGLDVMLACFPAGTLSGAPKVRAMQIIDELEATRRGTYGGVVGYFDFAGNADAAIAIRTALLKDGVAHVQAGAGIVDDSVPSSENVECQNKARAVLNAVARAEALHRMGKDA</sequence>
<evidence type="ECO:0000256" key="3">
    <source>
        <dbReference type="ARBA" id="ARBA00009562"/>
    </source>
</evidence>
<dbReference type="InterPro" id="IPR005801">
    <property type="entry name" value="ADC_synthase"/>
</dbReference>
<evidence type="ECO:0000256" key="16">
    <source>
        <dbReference type="SAM" id="MobiDB-lite"/>
    </source>
</evidence>
<keyword evidence="11 15" id="KW-0057">Aromatic amino acid biosynthesis</keyword>
<protein>
    <recommendedName>
        <fullName evidence="6 15">Anthranilate synthase component 1</fullName>
        <ecNumber evidence="5 15">4.1.3.27</ecNumber>
    </recommendedName>
</protein>
<dbReference type="PANTHER" id="PTHR11236:SF46">
    <property type="entry name" value="ANTHRANILATE SYNTHASE COMPONENT 1"/>
    <property type="match status" value="1"/>
</dbReference>
<keyword evidence="7 15" id="KW-0028">Amino-acid biosynthesis</keyword>
<dbReference type="Gene3D" id="3.60.120.10">
    <property type="entry name" value="Anthranilate synthase"/>
    <property type="match status" value="1"/>
</dbReference>
<dbReference type="Pfam" id="PF04715">
    <property type="entry name" value="Anth_synt_I_N"/>
    <property type="match status" value="1"/>
</dbReference>
<dbReference type="STRING" id="1255658.FM114_08195"/>
<keyword evidence="20" id="KW-1185">Reference proteome</keyword>
<evidence type="ECO:0000256" key="15">
    <source>
        <dbReference type="RuleBase" id="RU364045"/>
    </source>
</evidence>
<dbReference type="AlphaFoldDB" id="A0A1R4JKZ7"/>
<evidence type="ECO:0000256" key="9">
    <source>
        <dbReference type="ARBA" id="ARBA00022822"/>
    </source>
</evidence>
<dbReference type="PANTHER" id="PTHR11236">
    <property type="entry name" value="AMINOBENZOATE/ANTHRANILATE SYNTHASE"/>
    <property type="match status" value="1"/>
</dbReference>
<feature type="domain" description="Chorismate-utilising enzyme C-terminal" evidence="17">
    <location>
        <begin position="226"/>
        <end position="479"/>
    </location>
</feature>
<evidence type="ECO:0000256" key="12">
    <source>
        <dbReference type="ARBA" id="ARBA00023239"/>
    </source>
</evidence>
<evidence type="ECO:0000256" key="8">
    <source>
        <dbReference type="ARBA" id="ARBA00022723"/>
    </source>
</evidence>
<dbReference type="Pfam" id="PF00425">
    <property type="entry name" value="Chorismate_bind"/>
    <property type="match status" value="1"/>
</dbReference>
<dbReference type="InterPro" id="IPR006805">
    <property type="entry name" value="Anth_synth_I_N"/>
</dbReference>
<dbReference type="InterPro" id="IPR015890">
    <property type="entry name" value="Chorismate_C"/>
</dbReference>
<comment type="cofactor">
    <cofactor evidence="1 15">
        <name>Mg(2+)</name>
        <dbReference type="ChEBI" id="CHEBI:18420"/>
    </cofactor>
</comment>
<evidence type="ECO:0000259" key="17">
    <source>
        <dbReference type="Pfam" id="PF00425"/>
    </source>
</evidence>
<keyword evidence="8 15" id="KW-0479">Metal-binding</keyword>
<dbReference type="NCBIfam" id="TIGR00564">
    <property type="entry name" value="trpE_most"/>
    <property type="match status" value="1"/>
</dbReference>
<evidence type="ECO:0000256" key="6">
    <source>
        <dbReference type="ARBA" id="ARBA00020653"/>
    </source>
</evidence>
<dbReference type="Proteomes" id="UP000188342">
    <property type="component" value="Unassembled WGS sequence"/>
</dbReference>
<evidence type="ECO:0000256" key="10">
    <source>
        <dbReference type="ARBA" id="ARBA00022842"/>
    </source>
</evidence>
<dbReference type="InterPro" id="IPR019999">
    <property type="entry name" value="Anth_synth_I-like"/>
</dbReference>